<evidence type="ECO:0000256" key="1">
    <source>
        <dbReference type="PROSITE-ProRule" id="PRU00042"/>
    </source>
</evidence>
<dbReference type="EMBL" id="JAXOVC010000001">
    <property type="protein sequence ID" value="KAK4508561.1"/>
    <property type="molecule type" value="Genomic_DNA"/>
</dbReference>
<dbReference type="InterPro" id="IPR013087">
    <property type="entry name" value="Znf_C2H2_type"/>
</dbReference>
<evidence type="ECO:0000313" key="4">
    <source>
        <dbReference type="EMBL" id="KAK4508561.1"/>
    </source>
</evidence>
<keyword evidence="5" id="KW-1185">Reference proteome</keyword>
<dbReference type="PROSITE" id="PS50157">
    <property type="entry name" value="ZINC_FINGER_C2H2_2"/>
    <property type="match status" value="1"/>
</dbReference>
<dbReference type="PROSITE" id="PS00028">
    <property type="entry name" value="ZINC_FINGER_C2H2_1"/>
    <property type="match status" value="1"/>
</dbReference>
<proteinExistence type="predicted"/>
<dbReference type="SMART" id="SM00355">
    <property type="entry name" value="ZnF_C2H2"/>
    <property type="match status" value="2"/>
</dbReference>
<dbReference type="Proteomes" id="UP001305779">
    <property type="component" value="Unassembled WGS sequence"/>
</dbReference>
<name>A0ABR0F3M5_ZASCE</name>
<feature type="region of interest" description="Disordered" evidence="2">
    <location>
        <begin position="54"/>
        <end position="78"/>
    </location>
</feature>
<evidence type="ECO:0000256" key="2">
    <source>
        <dbReference type="SAM" id="MobiDB-lite"/>
    </source>
</evidence>
<gene>
    <name evidence="4" type="ORF">PRZ48_002300</name>
</gene>
<evidence type="ECO:0000259" key="3">
    <source>
        <dbReference type="PROSITE" id="PS50157"/>
    </source>
</evidence>
<reference evidence="4 5" key="1">
    <citation type="journal article" date="2023" name="G3 (Bethesda)">
        <title>A chromosome-level genome assembly of Zasmidium syzygii isolated from banana leaves.</title>
        <authorList>
            <person name="van Westerhoven A.C."/>
            <person name="Mehrabi R."/>
            <person name="Talebi R."/>
            <person name="Steentjes M.B.F."/>
            <person name="Corcolon B."/>
            <person name="Chong P.A."/>
            <person name="Kema G.H.J."/>
            <person name="Seidl M.F."/>
        </authorList>
    </citation>
    <scope>NUCLEOTIDE SEQUENCE [LARGE SCALE GENOMIC DNA]</scope>
    <source>
        <strain evidence="4 5">P124</strain>
    </source>
</reference>
<dbReference type="Gene3D" id="3.30.160.60">
    <property type="entry name" value="Classic Zinc Finger"/>
    <property type="match status" value="1"/>
</dbReference>
<evidence type="ECO:0000313" key="5">
    <source>
        <dbReference type="Proteomes" id="UP001305779"/>
    </source>
</evidence>
<keyword evidence="1" id="KW-0863">Zinc-finger</keyword>
<keyword evidence="1" id="KW-0862">Zinc</keyword>
<sequence>MDTLSRGPHGLDKDQRCDHTILPVWVLRQLEQIARHGIHPHLVLQHYTAVFDQEHHQQLSHAAPAPEPAPSESPNTTDREGHYGCPWCGSMLKLEKDFIRHVKEKCCPETVLRCPDCPKTYTRKHRLANHHKNVHPARCGPGPCSHVGSATVKLNNADTLGCGFCPELVRGDLHRFLRHIINHYREGAVLANWQAGIHGPSPKNARPFSPPPKLDLNGSIENHGTLSDFSALRSGFGLDDSPCRTHSAISNDSTLFDPTDYTATDVAPKANWDPYFNPTNLSFLNTIPTTNLHTHQTSTTNSAQTHPPDEDFTDMMTYINTYPDFLNTNFIDASTDPIIPQSEAVTDACAQLMDIDSTTAIFPPFNPTPPLDRENRRSMSERLLRKFQSLSPLRTEF</sequence>
<comment type="caution">
    <text evidence="4">The sequence shown here is derived from an EMBL/GenBank/DDBJ whole genome shotgun (WGS) entry which is preliminary data.</text>
</comment>
<organism evidence="4 5">
    <name type="scientific">Zasmidium cellare</name>
    <name type="common">Wine cellar mold</name>
    <name type="synonym">Racodium cellare</name>
    <dbReference type="NCBI Taxonomy" id="395010"/>
    <lineage>
        <taxon>Eukaryota</taxon>
        <taxon>Fungi</taxon>
        <taxon>Dikarya</taxon>
        <taxon>Ascomycota</taxon>
        <taxon>Pezizomycotina</taxon>
        <taxon>Dothideomycetes</taxon>
        <taxon>Dothideomycetidae</taxon>
        <taxon>Mycosphaerellales</taxon>
        <taxon>Mycosphaerellaceae</taxon>
        <taxon>Zasmidium</taxon>
    </lineage>
</organism>
<keyword evidence="1" id="KW-0479">Metal-binding</keyword>
<feature type="domain" description="C2H2-type" evidence="3">
    <location>
        <begin position="112"/>
        <end position="135"/>
    </location>
</feature>
<protein>
    <recommendedName>
        <fullName evidence="3">C2H2-type domain-containing protein</fullName>
    </recommendedName>
</protein>
<accession>A0ABR0F3M5</accession>